<proteinExistence type="predicted"/>
<dbReference type="InterPro" id="IPR003154">
    <property type="entry name" value="S1/P1nuclease"/>
</dbReference>
<dbReference type="PANTHER" id="PTHR33146:SF26">
    <property type="entry name" value="ENDONUCLEASE 4"/>
    <property type="match status" value="1"/>
</dbReference>
<evidence type="ECO:0000256" key="6">
    <source>
        <dbReference type="ARBA" id="ARBA00023180"/>
    </source>
</evidence>
<keyword evidence="4" id="KW-0378">Hydrolase</keyword>
<dbReference type="Pfam" id="PF02265">
    <property type="entry name" value="S1-P1_nuclease"/>
    <property type="match status" value="1"/>
</dbReference>
<dbReference type="InterPro" id="IPR008947">
    <property type="entry name" value="PLipase_C/P1_nuclease_dom_sf"/>
</dbReference>
<keyword evidence="8" id="KW-1185">Reference proteome</keyword>
<dbReference type="PROSITE" id="PS51257">
    <property type="entry name" value="PROKAR_LIPOPROTEIN"/>
    <property type="match status" value="1"/>
</dbReference>
<dbReference type="GO" id="GO:0004519">
    <property type="term" value="F:endonuclease activity"/>
    <property type="evidence" value="ECO:0007669"/>
    <property type="project" value="UniProtKB-KW"/>
</dbReference>
<keyword evidence="2" id="KW-0479">Metal-binding</keyword>
<evidence type="ECO:0000313" key="7">
    <source>
        <dbReference type="EMBL" id="GLS73847.1"/>
    </source>
</evidence>
<reference evidence="8" key="1">
    <citation type="journal article" date="2019" name="Int. J. Syst. Evol. Microbiol.">
        <title>The Global Catalogue of Microorganisms (GCM) 10K type strain sequencing project: providing services to taxonomists for standard genome sequencing and annotation.</title>
        <authorList>
            <consortium name="The Broad Institute Genomics Platform"/>
            <consortium name="The Broad Institute Genome Sequencing Center for Infectious Disease"/>
            <person name="Wu L."/>
            <person name="Ma J."/>
        </authorList>
    </citation>
    <scope>NUCLEOTIDE SEQUENCE [LARGE SCALE GENOMIC DNA]</scope>
    <source>
        <strain evidence="8">NBRC 103632</strain>
    </source>
</reference>
<dbReference type="GO" id="GO:0046872">
    <property type="term" value="F:metal ion binding"/>
    <property type="evidence" value="ECO:0007669"/>
    <property type="project" value="UniProtKB-KW"/>
</dbReference>
<dbReference type="AlphaFoldDB" id="A0AA37TQQ5"/>
<evidence type="ECO:0000256" key="3">
    <source>
        <dbReference type="ARBA" id="ARBA00022759"/>
    </source>
</evidence>
<gene>
    <name evidence="7" type="ORF">GCM10007890_58620</name>
</gene>
<dbReference type="GO" id="GO:0016788">
    <property type="term" value="F:hydrolase activity, acting on ester bonds"/>
    <property type="evidence" value="ECO:0007669"/>
    <property type="project" value="InterPro"/>
</dbReference>
<accession>A0AA37TQQ5</accession>
<dbReference type="RefSeq" id="WP_238199150.1">
    <property type="nucleotide sequence ID" value="NZ_BPQZ01000032.1"/>
</dbReference>
<keyword evidence="5" id="KW-1015">Disulfide bond</keyword>
<protein>
    <submittedName>
        <fullName evidence="7">Endonuclease</fullName>
    </submittedName>
</protein>
<evidence type="ECO:0000256" key="2">
    <source>
        <dbReference type="ARBA" id="ARBA00022723"/>
    </source>
</evidence>
<comment type="caution">
    <text evidence="7">The sequence shown here is derived from an EMBL/GenBank/DDBJ whole genome shotgun (WGS) entry which is preliminary data.</text>
</comment>
<evidence type="ECO:0000256" key="1">
    <source>
        <dbReference type="ARBA" id="ARBA00022722"/>
    </source>
</evidence>
<dbReference type="CDD" id="cd11010">
    <property type="entry name" value="S1-P1_nuclease"/>
    <property type="match status" value="1"/>
</dbReference>
<dbReference type="Gene3D" id="1.10.575.10">
    <property type="entry name" value="P1 Nuclease"/>
    <property type="match status" value="1"/>
</dbReference>
<dbReference type="SUPFAM" id="SSF48537">
    <property type="entry name" value="Phospholipase C/P1 nuclease"/>
    <property type="match status" value="1"/>
</dbReference>
<dbReference type="GO" id="GO:0006308">
    <property type="term" value="P:DNA catabolic process"/>
    <property type="evidence" value="ECO:0007669"/>
    <property type="project" value="InterPro"/>
</dbReference>
<evidence type="ECO:0000256" key="5">
    <source>
        <dbReference type="ARBA" id="ARBA00023157"/>
    </source>
</evidence>
<evidence type="ECO:0000256" key="4">
    <source>
        <dbReference type="ARBA" id="ARBA00022801"/>
    </source>
</evidence>
<name>A0AA37TQQ5_9HYPH</name>
<dbReference type="GO" id="GO:0003676">
    <property type="term" value="F:nucleic acid binding"/>
    <property type="evidence" value="ECO:0007669"/>
    <property type="project" value="InterPro"/>
</dbReference>
<dbReference type="EMBL" id="BSPL01000031">
    <property type="protein sequence ID" value="GLS73847.1"/>
    <property type="molecule type" value="Genomic_DNA"/>
</dbReference>
<evidence type="ECO:0000313" key="8">
    <source>
        <dbReference type="Proteomes" id="UP001157440"/>
    </source>
</evidence>
<sequence>MHMSRVVLTGSVFAACALLHPAPGLAWGDEGHRIVGRIALPLLTPAALAQVDTLLAADDDALTERDFVARTVWADRWRDSDRNSSKVRYTATQQWHFVDIEIAHPDLSDACAGQRPLPEGTPASQGPARDCVVDKVEQFAAELTDVSLPQAERILALKFLLHFTGDLHQPLHAADNHDQGGNQVQVLFSHHHVASRLHAYWDTAVVQRIGRDEAAVAQDLSATFAAQSAAWQQGRPADWAQESFAAARDVVYTLPSTAVPDEHGTPAYPLDQAYEQRAEATARQQLAKAGFRLAALLNAALR</sequence>
<dbReference type="Proteomes" id="UP001157440">
    <property type="component" value="Unassembled WGS sequence"/>
</dbReference>
<keyword evidence="6" id="KW-0325">Glycoprotein</keyword>
<keyword evidence="3 7" id="KW-0255">Endonuclease</keyword>
<organism evidence="7 8">
    <name type="scientific">Methylobacterium tardum</name>
    <dbReference type="NCBI Taxonomy" id="374432"/>
    <lineage>
        <taxon>Bacteria</taxon>
        <taxon>Pseudomonadati</taxon>
        <taxon>Pseudomonadota</taxon>
        <taxon>Alphaproteobacteria</taxon>
        <taxon>Hyphomicrobiales</taxon>
        <taxon>Methylobacteriaceae</taxon>
        <taxon>Methylobacterium</taxon>
    </lineage>
</organism>
<keyword evidence="1" id="KW-0540">Nuclease</keyword>
<dbReference type="PANTHER" id="PTHR33146">
    <property type="entry name" value="ENDONUCLEASE 4"/>
    <property type="match status" value="1"/>
</dbReference>